<keyword evidence="2" id="KW-0472">Membrane</keyword>
<dbReference type="Pfam" id="PF13240">
    <property type="entry name" value="Zn_Ribbon_1"/>
    <property type="match status" value="1"/>
</dbReference>
<evidence type="ECO:0000313" key="4">
    <source>
        <dbReference type="EMBL" id="MEC0229305.1"/>
    </source>
</evidence>
<organism evidence="4 5">
    <name type="scientific">Paenibacillus alba</name>
    <dbReference type="NCBI Taxonomy" id="1197127"/>
    <lineage>
        <taxon>Bacteria</taxon>
        <taxon>Bacillati</taxon>
        <taxon>Bacillota</taxon>
        <taxon>Bacilli</taxon>
        <taxon>Bacillales</taxon>
        <taxon>Paenibacillaceae</taxon>
        <taxon>Paenibacillus</taxon>
    </lineage>
</organism>
<sequence length="265" mass="29793">MHCPKCKSEINDGVKFCNECGSAIGITQQIREEQISNLAGQKALRVIGWIIVPFIMIFVSWKDLRSVQRFYGTIWAVISLFYILGHFTENQRTDNQLTAPVVASVEQKKTTVTDEEKVAAKNLAAKAQKEAEDKAKAEAEAEAEAEAKAKVEAQNKAKEPISKDFVSFDDPYQAMTDIQKDKYWEEVKGKYVEWSGKVVEVRKDSVTVIVKKSTFVSDFRATIILEQRDQLISINKNDVVKINGKLSSKSGIVLDWGLTDARIIK</sequence>
<keyword evidence="5" id="KW-1185">Reference proteome</keyword>
<keyword evidence="1" id="KW-0175">Coiled coil</keyword>
<accession>A0ABU6G5R1</accession>
<feature type="domain" description="Zinc-ribbon" evidence="3">
    <location>
        <begin position="2"/>
        <end position="23"/>
    </location>
</feature>
<keyword evidence="2" id="KW-1133">Transmembrane helix</keyword>
<evidence type="ECO:0000256" key="2">
    <source>
        <dbReference type="SAM" id="Phobius"/>
    </source>
</evidence>
<evidence type="ECO:0000313" key="5">
    <source>
        <dbReference type="Proteomes" id="UP001338137"/>
    </source>
</evidence>
<feature type="coiled-coil region" evidence="1">
    <location>
        <begin position="120"/>
        <end position="156"/>
    </location>
</feature>
<dbReference type="Proteomes" id="UP001338137">
    <property type="component" value="Unassembled WGS sequence"/>
</dbReference>
<proteinExistence type="predicted"/>
<dbReference type="InterPro" id="IPR026870">
    <property type="entry name" value="Zinc_ribbon_dom"/>
</dbReference>
<dbReference type="RefSeq" id="WP_326073388.1">
    <property type="nucleotide sequence ID" value="NZ_JARLKY010000049.1"/>
</dbReference>
<name>A0ABU6G5R1_9BACL</name>
<feature type="transmembrane region" description="Helical" evidence="2">
    <location>
        <begin position="43"/>
        <end position="61"/>
    </location>
</feature>
<evidence type="ECO:0000256" key="1">
    <source>
        <dbReference type="SAM" id="Coils"/>
    </source>
</evidence>
<feature type="transmembrane region" description="Helical" evidence="2">
    <location>
        <begin position="67"/>
        <end position="85"/>
    </location>
</feature>
<dbReference type="EMBL" id="JARLKY010000049">
    <property type="protein sequence ID" value="MEC0229305.1"/>
    <property type="molecule type" value="Genomic_DNA"/>
</dbReference>
<reference evidence="4 5" key="1">
    <citation type="submission" date="2023-03" db="EMBL/GenBank/DDBJ databases">
        <title>Bacillus Genome Sequencing.</title>
        <authorList>
            <person name="Dunlap C."/>
        </authorList>
    </citation>
    <scope>NUCLEOTIDE SEQUENCE [LARGE SCALE GENOMIC DNA]</scope>
    <source>
        <strain evidence="4 5">BD-533</strain>
    </source>
</reference>
<comment type="caution">
    <text evidence="4">The sequence shown here is derived from an EMBL/GenBank/DDBJ whole genome shotgun (WGS) entry which is preliminary data.</text>
</comment>
<gene>
    <name evidence="4" type="ORF">P4I72_19445</name>
</gene>
<protein>
    <submittedName>
        <fullName evidence="4">Zinc ribbon domain-containing protein</fullName>
    </submittedName>
</protein>
<keyword evidence="2" id="KW-0812">Transmembrane</keyword>
<dbReference type="Gene3D" id="1.25.40.1010">
    <property type="match status" value="1"/>
</dbReference>
<evidence type="ECO:0000259" key="3">
    <source>
        <dbReference type="Pfam" id="PF13240"/>
    </source>
</evidence>